<dbReference type="Gene3D" id="3.30.160.60">
    <property type="entry name" value="Classic Zinc Finger"/>
    <property type="match status" value="1"/>
</dbReference>
<dbReference type="Pfam" id="PF00096">
    <property type="entry name" value="zf-C2H2"/>
    <property type="match status" value="1"/>
</dbReference>
<dbReference type="InterPro" id="IPR036236">
    <property type="entry name" value="Znf_C2H2_sf"/>
</dbReference>
<dbReference type="EMBL" id="GEZM01052876">
    <property type="protein sequence ID" value="JAV74248.1"/>
    <property type="molecule type" value="Transcribed_RNA"/>
</dbReference>
<evidence type="ECO:0000256" key="1">
    <source>
        <dbReference type="PROSITE-ProRule" id="PRU00042"/>
    </source>
</evidence>
<dbReference type="AlphaFoldDB" id="A0A1Y1LN27"/>
<sequence>MSMLIMRENFKKPVCELVTGDRNKKSNDDTGFACSDCGRVYKLRSSLRNHRKWECGKEARFKCSFCEYKAKQKIHMRRHIERIHSNEFCSLVKTDFENT</sequence>
<keyword evidence="1" id="KW-0479">Metal-binding</keyword>
<dbReference type="GO" id="GO:0008270">
    <property type="term" value="F:zinc ion binding"/>
    <property type="evidence" value="ECO:0007669"/>
    <property type="project" value="UniProtKB-KW"/>
</dbReference>
<feature type="domain" description="C2H2-type" evidence="2">
    <location>
        <begin position="61"/>
        <end position="87"/>
    </location>
</feature>
<accession>A0A1Y1LN27</accession>
<name>A0A1Y1LN27_PHOPY</name>
<organism evidence="3">
    <name type="scientific">Photinus pyralis</name>
    <name type="common">Common eastern firefly</name>
    <name type="synonym">Lampyris pyralis</name>
    <dbReference type="NCBI Taxonomy" id="7054"/>
    <lineage>
        <taxon>Eukaryota</taxon>
        <taxon>Metazoa</taxon>
        <taxon>Ecdysozoa</taxon>
        <taxon>Arthropoda</taxon>
        <taxon>Hexapoda</taxon>
        <taxon>Insecta</taxon>
        <taxon>Pterygota</taxon>
        <taxon>Neoptera</taxon>
        <taxon>Endopterygota</taxon>
        <taxon>Coleoptera</taxon>
        <taxon>Polyphaga</taxon>
        <taxon>Elateriformia</taxon>
        <taxon>Elateroidea</taxon>
        <taxon>Lampyridae</taxon>
        <taxon>Lampyrinae</taxon>
        <taxon>Photinus</taxon>
    </lineage>
</organism>
<evidence type="ECO:0000313" key="3">
    <source>
        <dbReference type="EMBL" id="JAV74248.1"/>
    </source>
</evidence>
<dbReference type="PROSITE" id="PS50157">
    <property type="entry name" value="ZINC_FINGER_C2H2_2"/>
    <property type="match status" value="2"/>
</dbReference>
<dbReference type="Pfam" id="PF13909">
    <property type="entry name" value="zf-H2C2_5"/>
    <property type="match status" value="1"/>
</dbReference>
<protein>
    <recommendedName>
        <fullName evidence="2">C2H2-type domain-containing protein</fullName>
    </recommendedName>
</protein>
<dbReference type="InterPro" id="IPR013087">
    <property type="entry name" value="Znf_C2H2_type"/>
</dbReference>
<dbReference type="SMART" id="SM00355">
    <property type="entry name" value="ZnF_C2H2"/>
    <property type="match status" value="2"/>
</dbReference>
<proteinExistence type="predicted"/>
<keyword evidence="1" id="KW-0862">Zinc</keyword>
<dbReference type="SUPFAM" id="SSF57667">
    <property type="entry name" value="beta-beta-alpha zinc fingers"/>
    <property type="match status" value="1"/>
</dbReference>
<keyword evidence="1" id="KW-0863">Zinc-finger</keyword>
<evidence type="ECO:0000259" key="2">
    <source>
        <dbReference type="PROSITE" id="PS50157"/>
    </source>
</evidence>
<reference evidence="3" key="1">
    <citation type="journal article" date="2016" name="Sci. Rep.">
        <title>Molecular characterization of firefly nuptial gifts: a multi-omics approach sheds light on postcopulatory sexual selection.</title>
        <authorList>
            <person name="Al-Wathiqui N."/>
            <person name="Fallon T.R."/>
            <person name="South A."/>
            <person name="Weng J.K."/>
            <person name="Lewis S.M."/>
        </authorList>
    </citation>
    <scope>NUCLEOTIDE SEQUENCE</scope>
</reference>
<feature type="domain" description="C2H2-type" evidence="2">
    <location>
        <begin position="32"/>
        <end position="59"/>
    </location>
</feature>